<proteinExistence type="predicted"/>
<name>A0A381RT49_9ZZZZ</name>
<keyword evidence="2" id="KW-0964">Secreted</keyword>
<keyword evidence="5" id="KW-0443">Lipid metabolism</keyword>
<dbReference type="GO" id="GO:0016787">
    <property type="term" value="F:hydrolase activity"/>
    <property type="evidence" value="ECO:0007669"/>
    <property type="project" value="UniProtKB-KW"/>
</dbReference>
<dbReference type="SUPFAM" id="SSF53474">
    <property type="entry name" value="alpha/beta-Hydrolases"/>
    <property type="match status" value="1"/>
</dbReference>
<evidence type="ECO:0000256" key="4">
    <source>
        <dbReference type="ARBA" id="ARBA00022801"/>
    </source>
</evidence>
<dbReference type="PANTHER" id="PTHR34043">
    <property type="entry name" value="ALPHA/BETA-HYDROLASES SUPERFAMILY PROTEIN"/>
    <property type="match status" value="1"/>
</dbReference>
<dbReference type="InterPro" id="IPR029058">
    <property type="entry name" value="AB_hydrolase_fold"/>
</dbReference>
<organism evidence="7">
    <name type="scientific">marine metagenome</name>
    <dbReference type="NCBI Taxonomy" id="408172"/>
    <lineage>
        <taxon>unclassified sequences</taxon>
        <taxon>metagenomes</taxon>
        <taxon>ecological metagenomes</taxon>
    </lineage>
</organism>
<evidence type="ECO:0000256" key="2">
    <source>
        <dbReference type="ARBA" id="ARBA00022525"/>
    </source>
</evidence>
<dbReference type="GO" id="GO:0005576">
    <property type="term" value="C:extracellular region"/>
    <property type="evidence" value="ECO:0007669"/>
    <property type="project" value="UniProtKB-SubCell"/>
</dbReference>
<sequence>MGAIFGNNDYPIVLIHGFLGWGPDEMGGYKYWGGKDDIADLLRQEGHTVFEVSVGPVSSNWDRAVEAYTQLKGGQVDYGKAHSEKFGLIQKPEGKTYDGLYPKWDENHPVHIIGHSMGGQTARMLQYLLANQIYEDQESTILEKSPLLGQVNLKWIHSITTIATPHNGTTMAELVTNTFPFVQYFVGLAGVVGTRFYDFDLEQWNLTRKADESWSSYVSRMRTHPAWETKNISSWDASLDGAKAMNNYAVASADIFYFSILTSITEKNADNHFHSPVRSAPLLIRARAKILGTQVGYWQDGTNTDSTWYENDGLVNTCSMAGPTTGTNGPDTITPLVEKDVLIPGQWYTIGPLKMNHWNIIGHKLMLGNLSETAMDLYKSHALRLSMLPIF</sequence>
<dbReference type="PANTHER" id="PTHR34043:SF3">
    <property type="entry name" value="ALPHA_BETA-HYDROLASES SUPERFAMILY PROTEIN"/>
    <property type="match status" value="1"/>
</dbReference>
<comment type="subcellular location">
    <subcellularLocation>
        <location evidence="1">Secreted</location>
    </subcellularLocation>
</comment>
<evidence type="ECO:0000256" key="1">
    <source>
        <dbReference type="ARBA" id="ARBA00004613"/>
    </source>
</evidence>
<protein>
    <recommendedName>
        <fullName evidence="6">Lipase-like C-terminal domain-containing protein</fullName>
    </recommendedName>
</protein>
<keyword evidence="4" id="KW-0378">Hydrolase</keyword>
<reference evidence="7" key="1">
    <citation type="submission" date="2018-05" db="EMBL/GenBank/DDBJ databases">
        <authorList>
            <person name="Lanie J.A."/>
            <person name="Ng W.-L."/>
            <person name="Kazmierczak K.M."/>
            <person name="Andrzejewski T.M."/>
            <person name="Davidsen T.M."/>
            <person name="Wayne K.J."/>
            <person name="Tettelin H."/>
            <person name="Glass J.I."/>
            <person name="Rusch D."/>
            <person name="Podicherti R."/>
            <person name="Tsui H.-C.T."/>
            <person name="Winkler M.E."/>
        </authorList>
    </citation>
    <scope>NUCLEOTIDE SEQUENCE</scope>
</reference>
<evidence type="ECO:0000256" key="3">
    <source>
        <dbReference type="ARBA" id="ARBA00022729"/>
    </source>
</evidence>
<dbReference type="GO" id="GO:0006629">
    <property type="term" value="P:lipid metabolic process"/>
    <property type="evidence" value="ECO:0007669"/>
    <property type="project" value="UniProtKB-KW"/>
</dbReference>
<dbReference type="EMBL" id="UINC01002223">
    <property type="protein sequence ID" value="SUZ94311.1"/>
    <property type="molecule type" value="Genomic_DNA"/>
</dbReference>
<gene>
    <name evidence="7" type="ORF">METZ01_LOCUS47165</name>
</gene>
<evidence type="ECO:0000313" key="7">
    <source>
        <dbReference type="EMBL" id="SUZ94311.1"/>
    </source>
</evidence>
<feature type="domain" description="Lipase-like C-terminal" evidence="6">
    <location>
        <begin position="8"/>
        <end position="324"/>
    </location>
</feature>
<dbReference type="Gene3D" id="3.40.50.1820">
    <property type="entry name" value="alpha/beta hydrolase"/>
    <property type="match status" value="1"/>
</dbReference>
<dbReference type="AlphaFoldDB" id="A0A381RT49"/>
<evidence type="ECO:0000259" key="6">
    <source>
        <dbReference type="Pfam" id="PF24708"/>
    </source>
</evidence>
<dbReference type="InterPro" id="IPR056304">
    <property type="entry name" value="Lip-like_C"/>
</dbReference>
<accession>A0A381RT49</accession>
<keyword evidence="3" id="KW-0732">Signal</keyword>
<evidence type="ECO:0000256" key="5">
    <source>
        <dbReference type="ARBA" id="ARBA00023098"/>
    </source>
</evidence>
<dbReference type="Pfam" id="PF24708">
    <property type="entry name" value="Lip_C"/>
    <property type="match status" value="1"/>
</dbReference>